<protein>
    <recommendedName>
        <fullName evidence="1">DUF6194 domain-containing protein</fullName>
    </recommendedName>
</protein>
<feature type="domain" description="DUF6194" evidence="1">
    <location>
        <begin position="31"/>
        <end position="177"/>
    </location>
</feature>
<proteinExistence type="predicted"/>
<dbReference type="Pfam" id="PF19694">
    <property type="entry name" value="DUF6194"/>
    <property type="match status" value="1"/>
</dbReference>
<sequence>MKAMASFASTHRASDFDDDGLVAAVGSAPSADDVADRILALPEVAVVQADEASGAPPSSWGDRFFFVGDGRRQPFATIVGHDTAGFDDDFQLDRPGVFRLSIELGREEFQRRFGYPPARFADHRASLDPTVLDEIGPHPVYGTHGWACVLNPVRALAEVDRLLAHAHGRALDRHHRSLRRRQSRD</sequence>
<evidence type="ECO:0000259" key="1">
    <source>
        <dbReference type="Pfam" id="PF19694"/>
    </source>
</evidence>
<gene>
    <name evidence="2" type="ORF">GA0070604_2708</name>
</gene>
<accession>A0A1C6UGA8</accession>
<reference evidence="3" key="1">
    <citation type="submission" date="2016-06" db="EMBL/GenBank/DDBJ databases">
        <authorList>
            <person name="Varghese N."/>
            <person name="Submissions Spin"/>
        </authorList>
    </citation>
    <scope>NUCLEOTIDE SEQUENCE [LARGE SCALE GENOMIC DNA]</scope>
    <source>
        <strain evidence="3">DSM 44814</strain>
    </source>
</reference>
<name>A0A1C6UGA8_9ACTN</name>
<dbReference type="InterPro" id="IPR045676">
    <property type="entry name" value="DUF6194"/>
</dbReference>
<evidence type="ECO:0000313" key="2">
    <source>
        <dbReference type="EMBL" id="SCL53120.1"/>
    </source>
</evidence>
<dbReference type="AlphaFoldDB" id="A0A1C6UGA8"/>
<dbReference type="STRING" id="227316.GA0070604_2708"/>
<dbReference type="Proteomes" id="UP000199696">
    <property type="component" value="Unassembled WGS sequence"/>
</dbReference>
<organism evidence="2 3">
    <name type="scientific">Micromonospora eburnea</name>
    <dbReference type="NCBI Taxonomy" id="227316"/>
    <lineage>
        <taxon>Bacteria</taxon>
        <taxon>Bacillati</taxon>
        <taxon>Actinomycetota</taxon>
        <taxon>Actinomycetes</taxon>
        <taxon>Micromonosporales</taxon>
        <taxon>Micromonosporaceae</taxon>
        <taxon>Micromonospora</taxon>
    </lineage>
</organism>
<dbReference type="EMBL" id="FMHY01000002">
    <property type="protein sequence ID" value="SCL53120.1"/>
    <property type="molecule type" value="Genomic_DNA"/>
</dbReference>
<keyword evidence="3" id="KW-1185">Reference proteome</keyword>
<evidence type="ECO:0000313" key="3">
    <source>
        <dbReference type="Proteomes" id="UP000199696"/>
    </source>
</evidence>